<dbReference type="EMBL" id="PFMR01000140">
    <property type="protein sequence ID" value="PIZ17140.1"/>
    <property type="molecule type" value="Genomic_DNA"/>
</dbReference>
<dbReference type="AlphaFoldDB" id="A0A2M7SCE8"/>
<reference evidence="2" key="1">
    <citation type="submission" date="2017-09" db="EMBL/GenBank/DDBJ databases">
        <title>Depth-based differentiation of microbial function through sediment-hosted aquifers and enrichment of novel symbionts in the deep terrestrial subsurface.</title>
        <authorList>
            <person name="Probst A.J."/>
            <person name="Ladd B."/>
            <person name="Jarett J.K."/>
            <person name="Geller-Mcgrath D.E."/>
            <person name="Sieber C.M.K."/>
            <person name="Emerson J.B."/>
            <person name="Anantharaman K."/>
            <person name="Thomas B.C."/>
            <person name="Malmstrom R."/>
            <person name="Stieglmeier M."/>
            <person name="Klingl A."/>
            <person name="Woyke T."/>
            <person name="Ryan C.M."/>
            <person name="Banfield J.F."/>
        </authorList>
    </citation>
    <scope>NUCLEOTIDE SEQUENCE [LARGE SCALE GENOMIC DNA]</scope>
</reference>
<dbReference type="Gene3D" id="3.20.20.510">
    <property type="entry name" value="Uncharacterised protein PF12979, DUF3863"/>
    <property type="match status" value="1"/>
</dbReference>
<protein>
    <submittedName>
        <fullName evidence="1">Uncharacterized protein</fullName>
    </submittedName>
</protein>
<organism evidence="1 2">
    <name type="scientific">Candidatus Desantisbacteria bacterium CG_4_10_14_0_8_um_filter_48_22</name>
    <dbReference type="NCBI Taxonomy" id="1974543"/>
    <lineage>
        <taxon>Bacteria</taxon>
        <taxon>Candidatus Desantisiibacteriota</taxon>
    </lineage>
</organism>
<evidence type="ECO:0000313" key="1">
    <source>
        <dbReference type="EMBL" id="PIZ17140.1"/>
    </source>
</evidence>
<dbReference type="Proteomes" id="UP000229307">
    <property type="component" value="Unassembled WGS sequence"/>
</dbReference>
<accession>A0A2M7SCE8</accession>
<gene>
    <name evidence="1" type="ORF">COY52_05135</name>
</gene>
<sequence length="562" mass="64139">MKTDKYIIYNLPLRGDDTPPAWNNREMAWGMKRLLEKHGIAGTWLPRYDALCDPEYIELCKGLDKDQELGVWLEITSSHCREAGIPFKIRQGEEWFWAKYCLTMGYSQKERKLLIDVIMKRYRSLFRFYPKTVSMWMIDSFSAQYLAEKYKVRAIGLCRNQFGIDGYTLWGGWPNLPFRPSRRYIWQPAQSKQGQGKEVIYPVITEDLTSNYGNEKGIWSTEVAMIQQRSLKGSVIIDYINKLTDHALGEKPVGLASFVAENGWDWKMLAAAYEEQIACLAKLHKEGRAESVTASEFSKNYLRNFSAPSPAQILYQPGGWRSSLKNSSCVVACTPYYRARLRHDKGSAAYPRLTDLRVYDIKKKDPYWSKKAEEKFARWIIPYLLDSSRFRLDRKDDNPVVDIDENKPMHFSIFAVPGTKTVSPGKLFKKNERVFIWKDKNVEAEWIFKDKEILVSAKPLKKNIAATLRFTCAPKVLKLGIVRSRKIITLGSLKPGVYNFGKIVLVNLEADGGKAAVKISGAKKGGKLIADWNSCGTGSVLSISDGKSKALNLRLKPFISSH</sequence>
<evidence type="ECO:0000313" key="2">
    <source>
        <dbReference type="Proteomes" id="UP000229307"/>
    </source>
</evidence>
<comment type="caution">
    <text evidence="1">The sequence shown here is derived from an EMBL/GenBank/DDBJ whole genome shotgun (WGS) entry which is preliminary data.</text>
</comment>
<proteinExistence type="predicted"/>
<name>A0A2M7SCE8_9BACT</name>